<dbReference type="NCBIfam" id="TIGR00364">
    <property type="entry name" value="7-cyano-7-deazaguanine synthase QueC"/>
    <property type="match status" value="1"/>
</dbReference>
<evidence type="ECO:0000256" key="7">
    <source>
        <dbReference type="ARBA" id="ARBA00037993"/>
    </source>
</evidence>
<feature type="binding site" evidence="10">
    <location>
        <position position="225"/>
    </location>
    <ligand>
        <name>Zn(2+)</name>
        <dbReference type="ChEBI" id="CHEBI:29105"/>
    </ligand>
</feature>
<dbReference type="RefSeq" id="WP_211842030.1">
    <property type="nucleotide sequence ID" value="NZ_BOQM01000030.1"/>
</dbReference>
<dbReference type="EMBL" id="VFOL01000001">
    <property type="protein sequence ID" value="TQL36915.1"/>
    <property type="molecule type" value="Genomic_DNA"/>
</dbReference>
<organism evidence="12 13">
    <name type="scientific">Salinispora arenicola</name>
    <dbReference type="NCBI Taxonomy" id="168697"/>
    <lineage>
        <taxon>Bacteria</taxon>
        <taxon>Bacillati</taxon>
        <taxon>Actinomycetota</taxon>
        <taxon>Actinomycetes</taxon>
        <taxon>Micromonosporales</taxon>
        <taxon>Micromonosporaceae</taxon>
        <taxon>Salinispora</taxon>
    </lineage>
</organism>
<dbReference type="AlphaFoldDB" id="A0A542XM38"/>
<evidence type="ECO:0000313" key="14">
    <source>
        <dbReference type="Proteomes" id="UP000677457"/>
    </source>
</evidence>
<evidence type="ECO:0000256" key="10">
    <source>
        <dbReference type="HAMAP-Rule" id="MF_01633"/>
    </source>
</evidence>
<evidence type="ECO:0000256" key="2">
    <source>
        <dbReference type="ARBA" id="ARBA00022598"/>
    </source>
</evidence>
<evidence type="ECO:0000256" key="5">
    <source>
        <dbReference type="ARBA" id="ARBA00022833"/>
    </source>
</evidence>
<comment type="similarity">
    <text evidence="7 10">Belongs to the QueC family.</text>
</comment>
<dbReference type="GeneID" id="93771307"/>
<keyword evidence="10" id="KW-0671">Queuosine biosynthesis</keyword>
<evidence type="ECO:0000313" key="11">
    <source>
        <dbReference type="EMBL" id="GIM87107.1"/>
    </source>
</evidence>
<keyword evidence="6 10" id="KW-0067">ATP-binding</keyword>
<evidence type="ECO:0000256" key="9">
    <source>
        <dbReference type="ARBA" id="ARBA00047890"/>
    </source>
</evidence>
<keyword evidence="4 10" id="KW-0547">Nucleotide-binding</keyword>
<comment type="cofactor">
    <cofactor evidence="10">
        <name>Zn(2+)</name>
        <dbReference type="ChEBI" id="CHEBI:29105"/>
    </cofactor>
    <text evidence="10">Binds 1 zinc ion per subunit.</text>
</comment>
<dbReference type="PANTHER" id="PTHR42914">
    <property type="entry name" value="7-CYANO-7-DEAZAGUANINE SYNTHASE"/>
    <property type="match status" value="1"/>
</dbReference>
<comment type="function">
    <text evidence="10">Catalyzes the ATP-dependent conversion of 7-carboxy-7-deazaguanine (CDG) to 7-cyano-7-deazaguanine (preQ(0)).</text>
</comment>
<keyword evidence="5 10" id="KW-0862">Zinc</keyword>
<name>A0A542XM38_SALAC</name>
<dbReference type="HAMAP" id="MF_01633">
    <property type="entry name" value="QueC"/>
    <property type="match status" value="1"/>
</dbReference>
<comment type="catalytic activity">
    <reaction evidence="9 10">
        <text>7-carboxy-7-carbaguanine + NH4(+) + 2 ATP = 7-cyano-7-carbaguanine + 2 AMP + 2 diphosphate + 2 H(+)</text>
        <dbReference type="Rhea" id="RHEA:27982"/>
        <dbReference type="ChEBI" id="CHEBI:15378"/>
        <dbReference type="ChEBI" id="CHEBI:28938"/>
        <dbReference type="ChEBI" id="CHEBI:30616"/>
        <dbReference type="ChEBI" id="CHEBI:33019"/>
        <dbReference type="ChEBI" id="CHEBI:45075"/>
        <dbReference type="ChEBI" id="CHEBI:61036"/>
        <dbReference type="ChEBI" id="CHEBI:456215"/>
        <dbReference type="EC" id="6.3.4.20"/>
    </reaction>
</comment>
<dbReference type="GO" id="GO:0008616">
    <property type="term" value="P:tRNA queuosine(34) biosynthetic process"/>
    <property type="evidence" value="ECO:0007669"/>
    <property type="project" value="UniProtKB-UniRule"/>
</dbReference>
<feature type="binding site" evidence="10">
    <location>
        <begin position="37"/>
        <end position="47"/>
    </location>
    <ligand>
        <name>ATP</name>
        <dbReference type="ChEBI" id="CHEBI:30616"/>
    </ligand>
</feature>
<evidence type="ECO:0000256" key="3">
    <source>
        <dbReference type="ARBA" id="ARBA00022723"/>
    </source>
</evidence>
<dbReference type="InterPro" id="IPR014729">
    <property type="entry name" value="Rossmann-like_a/b/a_fold"/>
</dbReference>
<dbReference type="EMBL" id="BOQM01000030">
    <property type="protein sequence ID" value="GIM87107.1"/>
    <property type="molecule type" value="Genomic_DNA"/>
</dbReference>
<dbReference type="Pfam" id="PF06508">
    <property type="entry name" value="QueC"/>
    <property type="match status" value="1"/>
</dbReference>
<dbReference type="GO" id="GO:0016879">
    <property type="term" value="F:ligase activity, forming carbon-nitrogen bonds"/>
    <property type="evidence" value="ECO:0007669"/>
    <property type="project" value="UniProtKB-UniRule"/>
</dbReference>
<evidence type="ECO:0000256" key="4">
    <source>
        <dbReference type="ARBA" id="ARBA00022741"/>
    </source>
</evidence>
<evidence type="ECO:0000256" key="8">
    <source>
        <dbReference type="ARBA" id="ARBA00039149"/>
    </source>
</evidence>
<evidence type="ECO:0000256" key="1">
    <source>
        <dbReference type="ARBA" id="ARBA00005061"/>
    </source>
</evidence>
<dbReference type="CDD" id="cd01995">
    <property type="entry name" value="QueC-like"/>
    <property type="match status" value="1"/>
</dbReference>
<feature type="binding site" evidence="10">
    <location>
        <position position="228"/>
    </location>
    <ligand>
        <name>Zn(2+)</name>
        <dbReference type="ChEBI" id="CHEBI:29105"/>
    </ligand>
</feature>
<feature type="binding site" evidence="10">
    <location>
        <position position="231"/>
    </location>
    <ligand>
        <name>Zn(2+)</name>
        <dbReference type="ChEBI" id="CHEBI:29105"/>
    </ligand>
</feature>
<dbReference type="Gene3D" id="3.40.50.620">
    <property type="entry name" value="HUPs"/>
    <property type="match status" value="1"/>
</dbReference>
<dbReference type="Proteomes" id="UP000315983">
    <property type="component" value="Unassembled WGS sequence"/>
</dbReference>
<gene>
    <name evidence="10 11" type="primary">queC</name>
    <name evidence="12" type="ORF">FB564_2049</name>
    <name evidence="11" type="ORF">Sar04_38430</name>
</gene>
<dbReference type="PIRSF" id="PIRSF006293">
    <property type="entry name" value="ExsB"/>
    <property type="match status" value="1"/>
</dbReference>
<feature type="binding site" evidence="10">
    <location>
        <position position="217"/>
    </location>
    <ligand>
        <name>Zn(2+)</name>
        <dbReference type="ChEBI" id="CHEBI:29105"/>
    </ligand>
</feature>
<dbReference type="GO" id="GO:0005524">
    <property type="term" value="F:ATP binding"/>
    <property type="evidence" value="ECO:0007669"/>
    <property type="project" value="UniProtKB-UniRule"/>
</dbReference>
<reference evidence="12 13" key="1">
    <citation type="submission" date="2019-06" db="EMBL/GenBank/DDBJ databases">
        <title>Sequencing the genomes of 1000 actinobacteria strains.</title>
        <authorList>
            <person name="Klenk H.-P."/>
        </authorList>
    </citation>
    <scope>NUCLEOTIDE SEQUENCE [LARGE SCALE GENOMIC DNA]</scope>
    <source>
        <strain evidence="12 13">DSM 44819</strain>
    </source>
</reference>
<reference evidence="11 14" key="2">
    <citation type="submission" date="2021-03" db="EMBL/GenBank/DDBJ databases">
        <title>Whole genome shotgun sequence of Salinispora arenicola NBRC 105043.</title>
        <authorList>
            <person name="Komaki H."/>
            <person name="Tamura T."/>
        </authorList>
    </citation>
    <scope>NUCLEOTIDE SEQUENCE [LARGE SCALE GENOMIC DNA]</scope>
    <source>
        <strain evidence="11 14">NBRC 105043</strain>
    </source>
</reference>
<accession>A0A542XM38</accession>
<dbReference type="Proteomes" id="UP000677457">
    <property type="component" value="Unassembled WGS sequence"/>
</dbReference>
<dbReference type="EC" id="6.3.4.20" evidence="8 10"/>
<evidence type="ECO:0000313" key="12">
    <source>
        <dbReference type="EMBL" id="TQL36915.1"/>
    </source>
</evidence>
<keyword evidence="2 10" id="KW-0436">Ligase</keyword>
<protein>
    <recommendedName>
        <fullName evidence="8 10">7-cyano-7-deazaguanine synthase</fullName>
        <ecNumber evidence="8 10">6.3.4.20</ecNumber>
    </recommendedName>
    <alternativeName>
        <fullName evidence="10">7-cyano-7-carbaguanine synthase</fullName>
    </alternativeName>
    <alternativeName>
        <fullName evidence="10">PreQ(0) synthase</fullName>
    </alternativeName>
    <alternativeName>
        <fullName evidence="10">Queuosine biosynthesis protein QueC</fullName>
    </alternativeName>
</protein>
<evidence type="ECO:0000313" key="13">
    <source>
        <dbReference type="Proteomes" id="UP000315983"/>
    </source>
</evidence>
<comment type="pathway">
    <text evidence="1 10">Purine metabolism; 7-cyano-7-deazaguanine biosynthesis.</text>
</comment>
<dbReference type="UniPathway" id="UPA00391"/>
<dbReference type="SUPFAM" id="SSF52402">
    <property type="entry name" value="Adenine nucleotide alpha hydrolases-like"/>
    <property type="match status" value="1"/>
</dbReference>
<dbReference type="InterPro" id="IPR018317">
    <property type="entry name" value="QueC"/>
</dbReference>
<dbReference type="PANTHER" id="PTHR42914:SF1">
    <property type="entry name" value="7-CYANO-7-DEAZAGUANINE SYNTHASE"/>
    <property type="match status" value="1"/>
</dbReference>
<dbReference type="GO" id="GO:0008270">
    <property type="term" value="F:zinc ion binding"/>
    <property type="evidence" value="ECO:0007669"/>
    <property type="project" value="UniProtKB-UniRule"/>
</dbReference>
<comment type="caution">
    <text evidence="12">The sequence shown here is derived from an EMBL/GenBank/DDBJ whole genome shotgun (WGS) entry which is preliminary data.</text>
</comment>
<proteinExistence type="inferred from homology"/>
<keyword evidence="14" id="KW-1185">Reference proteome</keyword>
<sequence>MTRTPDPTGGDAAGITADLPVSGPDLPHIPAHAVVVCSGGLDSSVLAHWLAHLGSRLTVLAVDYGQRHRVELGFAGITADRLGAPSHVIDLSDVGRLLASALTDAQVQVPDGHYADDSMQVTVVPNRNAILLDLAVGLAVSTGADTVAFGAHAGDHPIYPDCRPEFVDAYRSMARVATEGLTSEPITVCAPFVRMTKTQIVALGTQLQVPLADTWSCYRGQSTHCGTCGTCTERREAFHHAEVPDPTRYAAGRDRVT</sequence>
<keyword evidence="3 10" id="KW-0479">Metal-binding</keyword>
<evidence type="ECO:0000256" key="6">
    <source>
        <dbReference type="ARBA" id="ARBA00022840"/>
    </source>
</evidence>